<reference evidence="3 4" key="1">
    <citation type="submission" date="2024-01" db="EMBL/GenBank/DDBJ databases">
        <title>Genome insights into Plantactinospora veratri sp. nov.</title>
        <authorList>
            <person name="Wang L."/>
        </authorList>
    </citation>
    <scope>NUCLEOTIDE SEQUENCE [LARGE SCALE GENOMIC DNA]</scope>
    <source>
        <strain evidence="3 4">NEAU-FHS4</strain>
    </source>
</reference>
<keyword evidence="2" id="KW-1133">Transmembrane helix</keyword>
<gene>
    <name evidence="3" type="ORF">V1634_13170</name>
</gene>
<evidence type="ECO:0000313" key="3">
    <source>
        <dbReference type="EMBL" id="MEE6307774.1"/>
    </source>
</evidence>
<proteinExistence type="predicted"/>
<organism evidence="3 4">
    <name type="scientific">Plantactinospora veratri</name>
    <dbReference type="NCBI Taxonomy" id="1436122"/>
    <lineage>
        <taxon>Bacteria</taxon>
        <taxon>Bacillati</taxon>
        <taxon>Actinomycetota</taxon>
        <taxon>Actinomycetes</taxon>
        <taxon>Micromonosporales</taxon>
        <taxon>Micromonosporaceae</taxon>
        <taxon>Plantactinospora</taxon>
    </lineage>
</organism>
<sequence length="292" mass="30185">MAAGAKGGGGQRQSANARWAAAGRAKAAERTAKRLKITLVVAVCLVVTGGFVVGALSSGDDSTVVAPPEPAERTDTVTLLRQAHATQQICYGWRLRSGGASYGAAPVSVGSNLGDNVAVDSDPARCPRWVEIDASVWYTSASSESSDSASYLVTSSSDFAHVDFDRGLRRLGVDPDQFVDDPGRAVCQAAVFLPLLVSEAGAGSAARATPPAAAGAAPSPLPDSGNDFWRDRWVFLLGAAGLFLLTALFLAIGVFERRHQNPSPVQPAAGRGLSADSVVAPGNGRRGSGRRR</sequence>
<name>A0ABU7SCW2_9ACTN</name>
<keyword evidence="2" id="KW-0812">Transmembrane</keyword>
<dbReference type="Proteomes" id="UP001339911">
    <property type="component" value="Unassembled WGS sequence"/>
</dbReference>
<evidence type="ECO:0000256" key="2">
    <source>
        <dbReference type="SAM" id="Phobius"/>
    </source>
</evidence>
<protein>
    <submittedName>
        <fullName evidence="3">Uncharacterized protein</fullName>
    </submittedName>
</protein>
<feature type="transmembrane region" description="Helical" evidence="2">
    <location>
        <begin position="37"/>
        <end position="57"/>
    </location>
</feature>
<comment type="caution">
    <text evidence="3">The sequence shown here is derived from an EMBL/GenBank/DDBJ whole genome shotgun (WGS) entry which is preliminary data.</text>
</comment>
<evidence type="ECO:0000313" key="4">
    <source>
        <dbReference type="Proteomes" id="UP001339911"/>
    </source>
</evidence>
<feature type="region of interest" description="Disordered" evidence="1">
    <location>
        <begin position="261"/>
        <end position="292"/>
    </location>
</feature>
<keyword evidence="4" id="KW-1185">Reference proteome</keyword>
<dbReference type="RefSeq" id="WP_331208061.1">
    <property type="nucleotide sequence ID" value="NZ_JAZGQL010000008.1"/>
</dbReference>
<evidence type="ECO:0000256" key="1">
    <source>
        <dbReference type="SAM" id="MobiDB-lite"/>
    </source>
</evidence>
<feature type="transmembrane region" description="Helical" evidence="2">
    <location>
        <begin position="233"/>
        <end position="255"/>
    </location>
</feature>
<dbReference type="EMBL" id="JAZGQL010000008">
    <property type="protein sequence ID" value="MEE6307774.1"/>
    <property type="molecule type" value="Genomic_DNA"/>
</dbReference>
<keyword evidence="2" id="KW-0472">Membrane</keyword>
<accession>A0ABU7SCW2</accession>